<evidence type="ECO:0000313" key="3">
    <source>
        <dbReference type="Proteomes" id="UP000474104"/>
    </source>
</evidence>
<dbReference type="GO" id="GO:0003700">
    <property type="term" value="F:DNA-binding transcription factor activity"/>
    <property type="evidence" value="ECO:0007669"/>
    <property type="project" value="InterPro"/>
</dbReference>
<evidence type="ECO:0000313" key="2">
    <source>
        <dbReference type="EMBL" id="NDO72598.1"/>
    </source>
</evidence>
<protein>
    <submittedName>
        <fullName evidence="2">Sigma-70 family RNA polymerase sigma factor</fullName>
    </submittedName>
</protein>
<dbReference type="Proteomes" id="UP000474104">
    <property type="component" value="Unassembled WGS sequence"/>
</dbReference>
<evidence type="ECO:0000259" key="1">
    <source>
        <dbReference type="Pfam" id="PF04545"/>
    </source>
</evidence>
<dbReference type="InterPro" id="IPR013324">
    <property type="entry name" value="RNA_pol_sigma_r3/r4-like"/>
</dbReference>
<dbReference type="EMBL" id="VIRB01000168">
    <property type="protein sequence ID" value="NDO72598.1"/>
    <property type="molecule type" value="Genomic_DNA"/>
</dbReference>
<feature type="domain" description="RNA polymerase sigma-70 region 4" evidence="1">
    <location>
        <begin position="83"/>
        <end position="131"/>
    </location>
</feature>
<name>A0A9X5CE74_9FIRM</name>
<accession>A0A9X5CE74</accession>
<dbReference type="GO" id="GO:0006352">
    <property type="term" value="P:DNA-templated transcription initiation"/>
    <property type="evidence" value="ECO:0007669"/>
    <property type="project" value="InterPro"/>
</dbReference>
<gene>
    <name evidence="2" type="ORF">FMM80_29830</name>
</gene>
<dbReference type="Gene3D" id="1.20.140.160">
    <property type="match status" value="1"/>
</dbReference>
<dbReference type="OrthoDB" id="9806818at2"/>
<reference evidence="2 3" key="1">
    <citation type="submission" date="2019-07" db="EMBL/GenBank/DDBJ databases">
        <title>Draft genome sequences of 15 bacterial species constituting the stable defined intestinal microbiota of the GM15 gnotobiotic mouse model.</title>
        <authorList>
            <person name="Elie C."/>
            <person name="Mathieu A."/>
            <person name="Saliou A."/>
            <person name="Darnaud M."/>
            <person name="Leulier F."/>
            <person name="Tamellini A."/>
        </authorList>
    </citation>
    <scope>NUCLEOTIDE SEQUENCE [LARGE SCALE GENOMIC DNA]</scope>
    <source>
        <strain evidence="3">ASF 502</strain>
    </source>
</reference>
<dbReference type="Pfam" id="PF04545">
    <property type="entry name" value="Sigma70_r4"/>
    <property type="match status" value="1"/>
</dbReference>
<dbReference type="InterPro" id="IPR007630">
    <property type="entry name" value="RNA_pol_sigma70_r4"/>
</dbReference>
<organism evidence="2 3">
    <name type="scientific">Schaedlerella arabinosiphila</name>
    <dbReference type="NCBI Taxonomy" id="2044587"/>
    <lineage>
        <taxon>Bacteria</taxon>
        <taxon>Bacillati</taxon>
        <taxon>Bacillota</taxon>
        <taxon>Clostridia</taxon>
        <taxon>Lachnospirales</taxon>
        <taxon>Lachnospiraceae</taxon>
        <taxon>Schaedlerella</taxon>
    </lineage>
</organism>
<dbReference type="AlphaFoldDB" id="A0A9X5CE74"/>
<dbReference type="SUPFAM" id="SSF88659">
    <property type="entry name" value="Sigma3 and sigma4 domains of RNA polymerase sigma factors"/>
    <property type="match status" value="1"/>
</dbReference>
<dbReference type="RefSeq" id="WP_004070521.1">
    <property type="nucleotide sequence ID" value="NZ_VIRB01000168.1"/>
</dbReference>
<comment type="caution">
    <text evidence="2">The sequence shown here is derived from an EMBL/GenBank/DDBJ whole genome shotgun (WGS) entry which is preliminary data.</text>
</comment>
<sequence length="141" mass="16919">MINKDKKDRVVRQFVTYCRMALRYEKINYYNERKRMAERESHMEMFSEKQLETVDKIFDTYHADYFYVMGYEIGIVDGDLAQALRELSDRQLQIVLMYYFIGWTDREIGGILGLAKSTVCKWRNDTVKTLRWLVEGMCHGE</sequence>
<proteinExistence type="predicted"/>